<dbReference type="OrthoDB" id="5968869at2759"/>
<sequence length="113" mass="12924">MSAELKPSVVENACKLQHQVSHFFVGCPPGRHIVVEIYDVDTYVGNVEANFVLWEIKGRTDDGYTSSMRKVSQLLGMLFNIRHKFRGNSKFTRFLTFCLFCLEVDKVCTVEAE</sequence>
<organism evidence="1 2">
    <name type="scientific">Bambusicola thoracicus</name>
    <name type="common">Chinese bamboo-partridge</name>
    <name type="synonym">Perdix thoracica</name>
    <dbReference type="NCBI Taxonomy" id="9083"/>
    <lineage>
        <taxon>Eukaryota</taxon>
        <taxon>Metazoa</taxon>
        <taxon>Chordata</taxon>
        <taxon>Craniata</taxon>
        <taxon>Vertebrata</taxon>
        <taxon>Euteleostomi</taxon>
        <taxon>Archelosauria</taxon>
        <taxon>Archosauria</taxon>
        <taxon>Dinosauria</taxon>
        <taxon>Saurischia</taxon>
        <taxon>Theropoda</taxon>
        <taxon>Coelurosauria</taxon>
        <taxon>Aves</taxon>
        <taxon>Neognathae</taxon>
        <taxon>Galloanserae</taxon>
        <taxon>Galliformes</taxon>
        <taxon>Phasianidae</taxon>
        <taxon>Perdicinae</taxon>
        <taxon>Bambusicola</taxon>
    </lineage>
</organism>
<proteinExistence type="predicted"/>
<name>A0A2P4SYZ0_BAMTH</name>
<dbReference type="Proteomes" id="UP000237246">
    <property type="component" value="Unassembled WGS sequence"/>
</dbReference>
<accession>A0A2P4SYZ0</accession>
<protein>
    <submittedName>
        <fullName evidence="1">Uncharacterized protein</fullName>
    </submittedName>
</protein>
<reference evidence="1 2" key="1">
    <citation type="submission" date="2018-01" db="EMBL/GenBank/DDBJ databases">
        <title>Comparison of the Chinese Bamboo Partridge and Red Junglefowl genome sequences highlights the importance of demography in genome evolution.</title>
        <authorList>
            <person name="Tiley G.P."/>
            <person name="Kimball R.T."/>
            <person name="Braun E.L."/>
            <person name="Burleigh J.G."/>
        </authorList>
    </citation>
    <scope>NUCLEOTIDE SEQUENCE [LARGE SCALE GENOMIC DNA]</scope>
    <source>
        <strain evidence="1">RTK389</strain>
        <tissue evidence="1">Blood</tissue>
    </source>
</reference>
<gene>
    <name evidence="1" type="ORF">CIB84_006911</name>
</gene>
<evidence type="ECO:0000313" key="1">
    <source>
        <dbReference type="EMBL" id="POI29339.1"/>
    </source>
</evidence>
<dbReference type="AlphaFoldDB" id="A0A2P4SYZ0"/>
<comment type="caution">
    <text evidence="1">The sequence shown here is derived from an EMBL/GenBank/DDBJ whole genome shotgun (WGS) entry which is preliminary data.</text>
</comment>
<evidence type="ECO:0000313" key="2">
    <source>
        <dbReference type="Proteomes" id="UP000237246"/>
    </source>
</evidence>
<keyword evidence="2" id="KW-1185">Reference proteome</keyword>
<dbReference type="EMBL" id="PPHD01015690">
    <property type="protein sequence ID" value="POI29339.1"/>
    <property type="molecule type" value="Genomic_DNA"/>
</dbReference>
<dbReference type="PROSITE" id="PS51257">
    <property type="entry name" value="PROKAR_LIPOPROTEIN"/>
    <property type="match status" value="1"/>
</dbReference>